<name>A0A4S1WH44_9SPHN</name>
<reference evidence="5 6" key="1">
    <citation type="submission" date="2019-04" db="EMBL/GenBank/DDBJ databases">
        <title>Sphingomonas psychrotolerans sp. nov., isolated from soil in the Tianshan Mountains, Xinjiang, China.</title>
        <authorList>
            <person name="Luo Y."/>
            <person name="Sheng H."/>
        </authorList>
    </citation>
    <scope>NUCLEOTIDE SEQUENCE [LARGE SCALE GENOMIC DNA]</scope>
    <source>
        <strain evidence="5 6">KIS18-15</strain>
    </source>
</reference>
<comment type="caution">
    <text evidence="5">The sequence shown here is derived from an EMBL/GenBank/DDBJ whole genome shotgun (WGS) entry which is preliminary data.</text>
</comment>
<dbReference type="Pfam" id="PF17803">
    <property type="entry name" value="Cadherin_4"/>
    <property type="match status" value="3"/>
</dbReference>
<dbReference type="PANTHER" id="PTHR38340:SF1">
    <property type="entry name" value="S-LAYER PROTEIN"/>
    <property type="match status" value="1"/>
</dbReference>
<dbReference type="Pfam" id="PF17963">
    <property type="entry name" value="Big_9"/>
    <property type="match status" value="2"/>
</dbReference>
<accession>A0A4S1WH44</accession>
<dbReference type="InterPro" id="IPR010221">
    <property type="entry name" value="VCBS_dom"/>
</dbReference>
<dbReference type="NCBIfam" id="NF012211">
    <property type="entry name" value="tand_rpt_95"/>
    <property type="match status" value="6"/>
</dbReference>
<dbReference type="PRINTS" id="PR00313">
    <property type="entry name" value="CABNDNGRPT"/>
</dbReference>
<dbReference type="InterPro" id="IPR006626">
    <property type="entry name" value="PbH1"/>
</dbReference>
<dbReference type="GO" id="GO:0008237">
    <property type="term" value="F:metallopeptidase activity"/>
    <property type="evidence" value="ECO:0007669"/>
    <property type="project" value="InterPro"/>
</dbReference>
<dbReference type="PANTHER" id="PTHR38340">
    <property type="entry name" value="S-LAYER PROTEIN"/>
    <property type="match status" value="1"/>
</dbReference>
<feature type="domain" description="RapA2 cadherin-like" evidence="4">
    <location>
        <begin position="504"/>
        <end position="567"/>
    </location>
</feature>
<dbReference type="InterPro" id="IPR018511">
    <property type="entry name" value="Hemolysin-typ_Ca-bd_CS"/>
</dbReference>
<evidence type="ECO:0000256" key="2">
    <source>
        <dbReference type="ARBA" id="ARBA00022525"/>
    </source>
</evidence>
<evidence type="ECO:0000313" key="5">
    <source>
        <dbReference type="EMBL" id="TGX42434.1"/>
    </source>
</evidence>
<dbReference type="OrthoDB" id="7520414at2"/>
<dbReference type="GO" id="GO:0005509">
    <property type="term" value="F:calcium ion binding"/>
    <property type="evidence" value="ECO:0007669"/>
    <property type="project" value="InterPro"/>
</dbReference>
<protein>
    <submittedName>
        <fullName evidence="5">Tandem-95 repeat protein</fullName>
    </submittedName>
</protein>
<comment type="subcellular location">
    <subcellularLocation>
        <location evidence="1">Secreted</location>
    </subcellularLocation>
</comment>
<dbReference type="SMART" id="SM00710">
    <property type="entry name" value="PbH1"/>
    <property type="match status" value="12"/>
</dbReference>
<dbReference type="EMBL" id="SRXU01000004">
    <property type="protein sequence ID" value="TGX42434.1"/>
    <property type="molecule type" value="Genomic_DNA"/>
</dbReference>
<dbReference type="InterPro" id="IPR040853">
    <property type="entry name" value="RapA2_cadherin-like"/>
</dbReference>
<feature type="region of interest" description="Disordered" evidence="3">
    <location>
        <begin position="68"/>
        <end position="151"/>
    </location>
</feature>
<keyword evidence="2" id="KW-0964">Secreted</keyword>
<dbReference type="InterPro" id="IPR011049">
    <property type="entry name" value="Serralysin-like_metalloprot_C"/>
</dbReference>
<dbReference type="PROSITE" id="PS00330">
    <property type="entry name" value="HEMOLYSIN_CALCIUM"/>
    <property type="match status" value="7"/>
</dbReference>
<proteinExistence type="predicted"/>
<feature type="domain" description="RapA2 cadherin-like" evidence="4">
    <location>
        <begin position="706"/>
        <end position="769"/>
    </location>
</feature>
<evidence type="ECO:0000313" key="6">
    <source>
        <dbReference type="Proteomes" id="UP000309848"/>
    </source>
</evidence>
<dbReference type="Pfam" id="PF00353">
    <property type="entry name" value="HemolysinCabind"/>
    <property type="match status" value="4"/>
</dbReference>
<evidence type="ECO:0000259" key="4">
    <source>
        <dbReference type="Pfam" id="PF17803"/>
    </source>
</evidence>
<organism evidence="5 6">
    <name type="scientific">Sphingomonas naasensis</name>
    <dbReference type="NCBI Taxonomy" id="1344951"/>
    <lineage>
        <taxon>Bacteria</taxon>
        <taxon>Pseudomonadati</taxon>
        <taxon>Pseudomonadota</taxon>
        <taxon>Alphaproteobacteria</taxon>
        <taxon>Sphingomonadales</taxon>
        <taxon>Sphingomonadaceae</taxon>
        <taxon>Sphingomonas</taxon>
    </lineage>
</organism>
<gene>
    <name evidence="5" type="ORF">E5A74_11375</name>
</gene>
<evidence type="ECO:0000256" key="3">
    <source>
        <dbReference type="SAM" id="MobiDB-lite"/>
    </source>
</evidence>
<evidence type="ECO:0000256" key="1">
    <source>
        <dbReference type="ARBA" id="ARBA00004613"/>
    </source>
</evidence>
<dbReference type="Gene3D" id="3.40.390.10">
    <property type="entry name" value="Collagenase (Catalytic Domain)"/>
    <property type="match status" value="1"/>
</dbReference>
<dbReference type="InterPro" id="IPR013783">
    <property type="entry name" value="Ig-like_fold"/>
</dbReference>
<dbReference type="InterPro" id="IPR050557">
    <property type="entry name" value="RTX_toxin/Mannuronan_C5-epim"/>
</dbReference>
<keyword evidence="6" id="KW-1185">Reference proteome</keyword>
<dbReference type="GO" id="GO:0005576">
    <property type="term" value="C:extracellular region"/>
    <property type="evidence" value="ECO:0007669"/>
    <property type="project" value="UniProtKB-SubCell"/>
</dbReference>
<feature type="compositionally biased region" description="Acidic residues" evidence="3">
    <location>
        <begin position="79"/>
        <end position="99"/>
    </location>
</feature>
<dbReference type="NCBIfam" id="TIGR01965">
    <property type="entry name" value="VCBS_repeat"/>
    <property type="match status" value="5"/>
</dbReference>
<dbReference type="SUPFAM" id="SSF51120">
    <property type="entry name" value="beta-Roll"/>
    <property type="match status" value="1"/>
</dbReference>
<dbReference type="Gene3D" id="2.60.40.2810">
    <property type="match status" value="2"/>
</dbReference>
<feature type="region of interest" description="Disordered" evidence="3">
    <location>
        <begin position="173"/>
        <end position="224"/>
    </location>
</feature>
<sequence length="1968" mass="193779">MRLAPDGCLHLRFLAPFGVNCLPVARQQEETDVATYTGNNGNNTINGSNGDDTIYGLGGNDHLNGRGGNDTIYGGSGNDDIEGGDGNDSLYGEDGDDDISGGNGNDVLSGGAGADELYGDANDDTLNGDAGNDALHGGTGNDNLSGGADNDTLWGDDGNDYLHGGTGLDQLFGGNGTDTLDGGDGDDELSGGTGNDNLSGGEGNDQLSGDDNDDILSGGNGNDALYGGNGNDRLTGGGGLDYLDGGSGTDTAVYSGSLFEYSIYRFGPIASVVHNGPGGAGSGADGVDLLLGVERLQFADVTIDLTGNNAPIAANDSAALTENAGSYSSGSASVLDNDYDFDGDPLTVAPGVFNGTYGTLTLNANGTYNYVLNATAQTLAQGQVAQDSFTYTVSDGSASDTASLTFNITGLNDAPVANPDAAATSENASVLINVLANDTDVDNGAVLTVTGASAPAGQGSAAVVANQVQFNPGSDFDHLAVGATATVTLSYTIQDQFGAASASTVSVTVTGTNDGPVANPDAATTGENSSVLINVLANDSDADDGAVLTVTTASAPAGQGSAAVVANQVQFNPGSDFDHLAVGASQVVTVSYSISDEHGAAAASTIAVTVTGTNDGPIASPDSATTSENAAVLVNVLANDSDADDGAVLTVTTASAPAGQGSAAVVANQVQFDPGSDFDHLAVGASQVVTVSYSISDEHGATSSSTLAVTVTGTNDGPVANPDSATTSENAGVTIDVLANDSDADDGAVLTVTTASAPAGQGSASVVANQVQFVPGTDFDYLAAGESTVVSVSYSIADEHGATAASTIAVTVTGTNDAPVIDAGGTDASGSVTELPNGDPNENAFTHADSGTIAFDDADVSDTHSASFVAQGSGYLGSFSLDPVNQAGDNVGWHFEVEDSAIDFLDEGETLTQTYSVTVDDGHGGTATQDVTVTITGEADNLPPDAVDDSYSVPGNVTLTVDASEGVLANDTDDGGVGTGPGQASVTAFDATSANGATVTVNPDGSFSYEAPVGFSGADSFTYTLTDADGATDTATVTVNVAATQVWFIDNAATGSANLGTQADPFTSIAAFNAAQGTPDGPGTGDTVYLREGTGTYSEADGINLLNGQTLVGGGQDLVIGAETIEQGTGRPTIITTGGTNNGIDLAQNNHVSGLDIGDTTGAGIADGGGTVGSLTISDVGKSGAGQIVDIDQGGTLDVTLNDAASTGSSGGAIDLAGVGGSFTVTGATSITGTHGGGGIDITGSSLSASFAGGGTVSTGTTTAVNFVGNSGALALGGGLDIVTTSGAGLNVSGGGAVSATGAGNSVTSTTGVAVSVSGTAIGAADLTFESVSADGGAYAIRLNGTGSAGGLHITGTGADGSGGTIQNIGVRGIELVNTAGVSIANVALTNANLTNGTSTDLDVSNSNGAIYLSGVNGASFDNVDINGAADSGVVGINVADFVMNNSTITQAGNALNESGLEFSNLSGDSSISNTDISFSETNGLDIVNTDVGLNLVLDNVTIRDSQTVSLGGPANGNGDGGLQFRSFSSAPGAPATNIDIVDSDFVRLRTQAIQVIADDDSVVTVDIVNNLIDSEAAIGTGVDLNASDGAQFAFNVIGNTIQSRGGNAVNVTASTGADVEGRINDNNITANASGAGVRVLPQDTGTTAIVEVRDNSITMGAGNGSSAIDAQARFGDARLDLTLDNNTLDSNTTALADINITAGSSTAGETNQVYVNIINNDVVAGGPTNLLRLRTSDLDATTDPRIFLGGFVEGGPGLDDDAAATWNANGNTPTATATNIVVTQTGTATAPAGGVVQTPDNPSPLMAAFVAQGAMAGTLLGQAQLDAAVAAAIQLWADAGASADQIAAMRGTAVAVSKLAGLDLGLHTSQGVLIDANAAGFGWSGDAAPTGGIDLLTVVAHELGHVAGLDDDYSTGSSDVMHGFLAPGEQHVPGAAETTAFASQPGEWGEISPLHFKLFEHHFDSLF</sequence>
<dbReference type="Proteomes" id="UP000309848">
    <property type="component" value="Unassembled WGS sequence"/>
</dbReference>
<feature type="domain" description="RapA2 cadherin-like" evidence="4">
    <location>
        <begin position="605"/>
        <end position="668"/>
    </location>
</feature>
<dbReference type="Gene3D" id="2.150.10.10">
    <property type="entry name" value="Serralysin-like metalloprotease, C-terminal"/>
    <property type="match status" value="4"/>
</dbReference>
<dbReference type="SUPFAM" id="SSF55486">
    <property type="entry name" value="Metalloproteases ('zincins'), catalytic domain"/>
    <property type="match status" value="1"/>
</dbReference>
<dbReference type="InterPro" id="IPR001343">
    <property type="entry name" value="Hemolysn_Ca-bd"/>
</dbReference>
<dbReference type="InterPro" id="IPR024079">
    <property type="entry name" value="MetalloPept_cat_dom_sf"/>
</dbReference>
<dbReference type="Gene3D" id="2.60.40.3440">
    <property type="match status" value="1"/>
</dbReference>
<dbReference type="Gene3D" id="2.60.40.10">
    <property type="entry name" value="Immunoglobulins"/>
    <property type="match status" value="1"/>
</dbReference>